<evidence type="ECO:0000313" key="3">
    <source>
        <dbReference type="Proteomes" id="UP000077755"/>
    </source>
</evidence>
<dbReference type="EMBL" id="CP093347">
    <property type="protein sequence ID" value="WOG99199.1"/>
    <property type="molecule type" value="Genomic_DNA"/>
</dbReference>
<accession>A0AAF0X156</accession>
<evidence type="ECO:0000313" key="2">
    <source>
        <dbReference type="EMBL" id="WOG99199.1"/>
    </source>
</evidence>
<keyword evidence="3" id="KW-1185">Reference proteome</keyword>
<sequence>MICLGILFGCQISSFESYAVTILVVIGSILVLRLLCYIIYRLVVTNRSSAPGEPDESDQSDFDTAGARMQLQNRAGNVQEIM</sequence>
<organism evidence="2 3">
    <name type="scientific">Daucus carota subsp. sativus</name>
    <name type="common">Carrot</name>
    <dbReference type="NCBI Taxonomy" id="79200"/>
    <lineage>
        <taxon>Eukaryota</taxon>
        <taxon>Viridiplantae</taxon>
        <taxon>Streptophyta</taxon>
        <taxon>Embryophyta</taxon>
        <taxon>Tracheophyta</taxon>
        <taxon>Spermatophyta</taxon>
        <taxon>Magnoliopsida</taxon>
        <taxon>eudicotyledons</taxon>
        <taxon>Gunneridae</taxon>
        <taxon>Pentapetalae</taxon>
        <taxon>asterids</taxon>
        <taxon>campanulids</taxon>
        <taxon>Apiales</taxon>
        <taxon>Apiaceae</taxon>
        <taxon>Apioideae</taxon>
        <taxon>Scandiceae</taxon>
        <taxon>Daucinae</taxon>
        <taxon>Daucus</taxon>
        <taxon>Daucus sect. Daucus</taxon>
    </lineage>
</organism>
<protein>
    <submittedName>
        <fullName evidence="2">Uncharacterized protein</fullName>
    </submittedName>
</protein>
<keyword evidence="1" id="KW-1133">Transmembrane helix</keyword>
<evidence type="ECO:0000256" key="1">
    <source>
        <dbReference type="SAM" id="Phobius"/>
    </source>
</evidence>
<dbReference type="Proteomes" id="UP000077755">
    <property type="component" value="Chromosome 5"/>
</dbReference>
<name>A0AAF0X156_DAUCS</name>
<keyword evidence="1" id="KW-0812">Transmembrane</keyword>
<reference evidence="2" key="2">
    <citation type="submission" date="2022-03" db="EMBL/GenBank/DDBJ databases">
        <title>Draft title - Genomic analysis of global carrot germplasm unveils the trajectory of domestication and the origin of high carotenoid orange carrot.</title>
        <authorList>
            <person name="Iorizzo M."/>
            <person name="Ellison S."/>
            <person name="Senalik D."/>
            <person name="Macko-Podgorni A."/>
            <person name="Grzebelus D."/>
            <person name="Bostan H."/>
            <person name="Rolling W."/>
            <person name="Curaba J."/>
            <person name="Simon P."/>
        </authorList>
    </citation>
    <scope>NUCLEOTIDE SEQUENCE</scope>
    <source>
        <tissue evidence="2">Leaf</tissue>
    </source>
</reference>
<dbReference type="AlphaFoldDB" id="A0AAF0X156"/>
<gene>
    <name evidence="2" type="ORF">DCAR_0518547</name>
</gene>
<keyword evidence="1" id="KW-0472">Membrane</keyword>
<feature type="transmembrane region" description="Helical" evidence="1">
    <location>
        <begin position="18"/>
        <end position="40"/>
    </location>
</feature>
<reference evidence="2" key="1">
    <citation type="journal article" date="2016" name="Nat. Genet.">
        <title>A high-quality carrot genome assembly provides new insights into carotenoid accumulation and asterid genome evolution.</title>
        <authorList>
            <person name="Iorizzo M."/>
            <person name="Ellison S."/>
            <person name="Senalik D."/>
            <person name="Zeng P."/>
            <person name="Satapoomin P."/>
            <person name="Huang J."/>
            <person name="Bowman M."/>
            <person name="Iovene M."/>
            <person name="Sanseverino W."/>
            <person name="Cavagnaro P."/>
            <person name="Yildiz M."/>
            <person name="Macko-Podgorni A."/>
            <person name="Moranska E."/>
            <person name="Grzebelus E."/>
            <person name="Grzebelus D."/>
            <person name="Ashrafi H."/>
            <person name="Zheng Z."/>
            <person name="Cheng S."/>
            <person name="Spooner D."/>
            <person name="Van Deynze A."/>
            <person name="Simon P."/>
        </authorList>
    </citation>
    <scope>NUCLEOTIDE SEQUENCE</scope>
    <source>
        <tissue evidence="2">Leaf</tissue>
    </source>
</reference>
<proteinExistence type="predicted"/>